<dbReference type="InterPro" id="IPR012349">
    <property type="entry name" value="Split_barrel_FMN-bd"/>
</dbReference>
<evidence type="ECO:0000313" key="3">
    <source>
        <dbReference type="Proteomes" id="UP000474957"/>
    </source>
</evidence>
<dbReference type="Gene3D" id="3.30.450.40">
    <property type="match status" value="1"/>
</dbReference>
<dbReference type="AlphaFoldDB" id="A0A6L5Z3W6"/>
<feature type="domain" description="GAF" evidence="1">
    <location>
        <begin position="162"/>
        <end position="312"/>
    </location>
</feature>
<comment type="caution">
    <text evidence="2">The sequence shown here is derived from an EMBL/GenBank/DDBJ whole genome shotgun (WGS) entry which is preliminary data.</text>
</comment>
<evidence type="ECO:0000259" key="1">
    <source>
        <dbReference type="Pfam" id="PF13185"/>
    </source>
</evidence>
<dbReference type="Gene3D" id="2.30.110.10">
    <property type="entry name" value="Electron Transport, Fmn-binding Protein, Chain A"/>
    <property type="match status" value="1"/>
</dbReference>
<dbReference type="Proteomes" id="UP000474957">
    <property type="component" value="Unassembled WGS sequence"/>
</dbReference>
<dbReference type="SUPFAM" id="SSF50475">
    <property type="entry name" value="FMN-binding split barrel"/>
    <property type="match status" value="1"/>
</dbReference>
<dbReference type="SUPFAM" id="SSF55781">
    <property type="entry name" value="GAF domain-like"/>
    <property type="match status" value="1"/>
</dbReference>
<dbReference type="InterPro" id="IPR029016">
    <property type="entry name" value="GAF-like_dom_sf"/>
</dbReference>
<dbReference type="Pfam" id="PF13185">
    <property type="entry name" value="GAF_2"/>
    <property type="match status" value="1"/>
</dbReference>
<dbReference type="RefSeq" id="WP_154447260.1">
    <property type="nucleotide sequence ID" value="NZ_WIND01000012.1"/>
</dbReference>
<dbReference type="PANTHER" id="PTHR40660:SF1">
    <property type="entry name" value="5'-PHOSPHATE OXIDASE PUTATIVE DOMAIN-CONTAINING PROTEIN-RELATED"/>
    <property type="match status" value="1"/>
</dbReference>
<reference evidence="2 3" key="1">
    <citation type="submission" date="2019-10" db="EMBL/GenBank/DDBJ databases">
        <title>Cognatihalovulum marinum gen. nov. sp. nov., a new member of the family Rhodobacteraceae isolated from deep seawater of the Northwest Indian Ocean.</title>
        <authorList>
            <person name="Ruan C."/>
            <person name="Wang J."/>
            <person name="Zheng X."/>
            <person name="Song L."/>
            <person name="Zhu Y."/>
            <person name="Huang Y."/>
            <person name="Lu Z."/>
            <person name="Du W."/>
            <person name="Huang L."/>
            <person name="Dai X."/>
        </authorList>
    </citation>
    <scope>NUCLEOTIDE SEQUENCE [LARGE SCALE GENOMIC DNA]</scope>
    <source>
        <strain evidence="2 3">2CG4</strain>
    </source>
</reference>
<keyword evidence="3" id="KW-1185">Reference proteome</keyword>
<dbReference type="EMBL" id="WIND01000012">
    <property type="protein sequence ID" value="MSU90775.1"/>
    <property type="molecule type" value="Genomic_DNA"/>
</dbReference>
<protein>
    <submittedName>
        <fullName evidence="2">GAF domain-containing protein</fullName>
    </submittedName>
</protein>
<gene>
    <name evidence="2" type="ORF">GE300_14320</name>
</gene>
<proteinExistence type="predicted"/>
<name>A0A6L5Z3W6_9RHOB</name>
<evidence type="ECO:0000313" key="2">
    <source>
        <dbReference type="EMBL" id="MSU90775.1"/>
    </source>
</evidence>
<sequence length="451" mass="48616">MTAPSLDVIRNCFEGMVPAVLATCDADGVPNVSLVSQVHYVDCRRVALSYQFFNKTRRNILDTGVAAVSVMDPESVTDYRLDLAYEETRSDGPLFEIMKAKLAGIASHTGMDGVFQLRGADIFSVVSVEVSSGPFAVPPGAPRNLLSAVRRSWGTLGEARELGALFDQALLCLRRDFSIGHAMILMCDDAAGRLYTVASMGYARSGIGSEIAIGHGVIGVAARESVPIRVGHMTSDYNYGAALRDQARDYGLGTAEANEIPYPGLPAPESQIAIPIMVAGRTAGVLFAESTEPMRFRYDDEDALALLAARLGDRMSTGLDAVGAGNGARPDTGAAARTIHVRHYGADNSLFIDHDYLIKGVAGAIFWKLVVEYDRTGRAEFTNRELRLDPALRLPEFSENLEARLVLLQRRLGERDCPIRIEKAGRGRLRLCVPGALNLEDVAADGAILTA</sequence>
<dbReference type="PANTHER" id="PTHR40660">
    <property type="entry name" value="5'-PHOSPHATE OXIDASE PUTATIVE DOMAIN-CONTAINING PROTEIN-RELATED"/>
    <property type="match status" value="1"/>
</dbReference>
<dbReference type="InterPro" id="IPR003018">
    <property type="entry name" value="GAF"/>
</dbReference>
<organism evidence="2 3">
    <name type="scientific">Halovulum marinum</name>
    <dbReference type="NCBI Taxonomy" id="2662447"/>
    <lineage>
        <taxon>Bacteria</taxon>
        <taxon>Pseudomonadati</taxon>
        <taxon>Pseudomonadota</taxon>
        <taxon>Alphaproteobacteria</taxon>
        <taxon>Rhodobacterales</taxon>
        <taxon>Paracoccaceae</taxon>
        <taxon>Halovulum</taxon>
    </lineage>
</organism>
<accession>A0A6L5Z3W6</accession>